<dbReference type="InterPro" id="IPR039420">
    <property type="entry name" value="WalR-like"/>
</dbReference>
<organism evidence="5 6">
    <name type="scientific">Spiribacter onubensis</name>
    <dbReference type="NCBI Taxonomy" id="3122420"/>
    <lineage>
        <taxon>Bacteria</taxon>
        <taxon>Pseudomonadati</taxon>
        <taxon>Pseudomonadota</taxon>
        <taxon>Gammaproteobacteria</taxon>
        <taxon>Chromatiales</taxon>
        <taxon>Ectothiorhodospiraceae</taxon>
        <taxon>Spiribacter</taxon>
    </lineage>
</organism>
<dbReference type="NCBIfam" id="NF007935">
    <property type="entry name" value="PRK10651.1"/>
    <property type="match status" value="1"/>
</dbReference>
<dbReference type="RefSeq" id="WP_367967481.1">
    <property type="nucleotide sequence ID" value="NZ_JBAKFJ010000001.1"/>
</dbReference>
<keyword evidence="6" id="KW-1185">Reference proteome</keyword>
<evidence type="ECO:0000256" key="2">
    <source>
        <dbReference type="PROSITE-ProRule" id="PRU00169"/>
    </source>
</evidence>
<dbReference type="InterPro" id="IPR000792">
    <property type="entry name" value="Tscrpt_reg_LuxR_C"/>
</dbReference>
<dbReference type="InterPro" id="IPR011006">
    <property type="entry name" value="CheY-like_superfamily"/>
</dbReference>
<dbReference type="PANTHER" id="PTHR43214">
    <property type="entry name" value="TWO-COMPONENT RESPONSE REGULATOR"/>
    <property type="match status" value="1"/>
</dbReference>
<dbReference type="SMART" id="SM00421">
    <property type="entry name" value="HTH_LUXR"/>
    <property type="match status" value="1"/>
</dbReference>
<dbReference type="PROSITE" id="PS50043">
    <property type="entry name" value="HTH_LUXR_2"/>
    <property type="match status" value="1"/>
</dbReference>
<dbReference type="Proteomes" id="UP001556653">
    <property type="component" value="Unassembled WGS sequence"/>
</dbReference>
<dbReference type="Gene3D" id="3.40.50.2300">
    <property type="match status" value="1"/>
</dbReference>
<dbReference type="SUPFAM" id="SSF52172">
    <property type="entry name" value="CheY-like"/>
    <property type="match status" value="1"/>
</dbReference>
<evidence type="ECO:0000259" key="3">
    <source>
        <dbReference type="PROSITE" id="PS50043"/>
    </source>
</evidence>
<dbReference type="CDD" id="cd06170">
    <property type="entry name" value="LuxR_C_like"/>
    <property type="match status" value="1"/>
</dbReference>
<feature type="domain" description="HTH luxR-type" evidence="3">
    <location>
        <begin position="147"/>
        <end position="212"/>
    </location>
</feature>
<proteinExistence type="predicted"/>
<dbReference type="PANTHER" id="PTHR43214:SF38">
    <property type="entry name" value="NITRATE_NITRITE RESPONSE REGULATOR PROTEIN NARL"/>
    <property type="match status" value="1"/>
</dbReference>
<dbReference type="SMART" id="SM00448">
    <property type="entry name" value="REC"/>
    <property type="match status" value="1"/>
</dbReference>
<dbReference type="EMBL" id="JBAKFJ010000001">
    <property type="protein sequence ID" value="MEX0386977.1"/>
    <property type="molecule type" value="Genomic_DNA"/>
</dbReference>
<dbReference type="InterPro" id="IPR001789">
    <property type="entry name" value="Sig_transdc_resp-reg_receiver"/>
</dbReference>
<feature type="modified residue" description="4-aspartylphosphate" evidence="2">
    <location>
        <position position="57"/>
    </location>
</feature>
<dbReference type="Pfam" id="PF00196">
    <property type="entry name" value="GerE"/>
    <property type="match status" value="1"/>
</dbReference>
<accession>A0ABV3SB79</accession>
<feature type="domain" description="Response regulatory" evidence="4">
    <location>
        <begin position="4"/>
        <end position="122"/>
    </location>
</feature>
<dbReference type="PROSITE" id="PS50110">
    <property type="entry name" value="RESPONSE_REGULATORY"/>
    <property type="match status" value="1"/>
</dbReference>
<dbReference type="PRINTS" id="PR00038">
    <property type="entry name" value="HTHLUXR"/>
</dbReference>
<name>A0ABV3SB79_9GAMM</name>
<evidence type="ECO:0000313" key="5">
    <source>
        <dbReference type="EMBL" id="MEX0386977.1"/>
    </source>
</evidence>
<evidence type="ECO:0000259" key="4">
    <source>
        <dbReference type="PROSITE" id="PS50110"/>
    </source>
</evidence>
<comment type="caution">
    <text evidence="5">The sequence shown here is derived from an EMBL/GenBank/DDBJ whole genome shotgun (WGS) entry which is preliminary data.</text>
</comment>
<dbReference type="SUPFAM" id="SSF46894">
    <property type="entry name" value="C-terminal effector domain of the bipartite response regulators"/>
    <property type="match status" value="1"/>
</dbReference>
<dbReference type="InterPro" id="IPR016032">
    <property type="entry name" value="Sig_transdc_resp-reg_C-effctor"/>
</dbReference>
<keyword evidence="2" id="KW-0597">Phosphoprotein</keyword>
<protein>
    <submittedName>
        <fullName evidence="5">Two-component system response regulator NarL</fullName>
    </submittedName>
</protein>
<dbReference type="Pfam" id="PF00072">
    <property type="entry name" value="Response_reg"/>
    <property type="match status" value="1"/>
</dbReference>
<gene>
    <name evidence="5" type="primary">narL</name>
    <name evidence="5" type="ORF">V6X64_08245</name>
</gene>
<reference evidence="5 6" key="1">
    <citation type="submission" date="2024-02" db="EMBL/GenBank/DDBJ databases">
        <title>New especies of Spiribacter isolated from saline water.</title>
        <authorList>
            <person name="Leon M.J."/>
            <person name="De La Haba R."/>
            <person name="Sanchez-Porro C."/>
            <person name="Ventosa A."/>
        </authorList>
    </citation>
    <scope>NUCLEOTIDE SEQUENCE [LARGE SCALE GENOMIC DNA]</scope>
    <source>
        <strain evidence="6">ag22IC4-227</strain>
    </source>
</reference>
<evidence type="ECO:0000313" key="6">
    <source>
        <dbReference type="Proteomes" id="UP001556653"/>
    </source>
</evidence>
<keyword evidence="1" id="KW-0238">DNA-binding</keyword>
<evidence type="ECO:0000256" key="1">
    <source>
        <dbReference type="ARBA" id="ARBA00023125"/>
    </source>
</evidence>
<sequence>MSHRVLVIDDHPLLRRGLGRLLALEPGRGLELAGEAGSGSEGLRLAESLDPDLILLDLEMPGMSGVETLKALREAGYTTPVVVLTVSDRDEDVAETLRAGASGYLLKDMEPERLIDSLSRAVEGEVVISPALTPTLARAMNADSDSDSVGIEALTAREREILGRLARGQSNKMIARELDITEGTAKIHIRNLLRKMKLRSRVEAAVWAVRKGLG</sequence>